<dbReference type="Proteomes" id="UP000054560">
    <property type="component" value="Unassembled WGS sequence"/>
</dbReference>
<dbReference type="GeneID" id="25904579"/>
<keyword evidence="4" id="KW-1185">Reference proteome</keyword>
<dbReference type="GO" id="GO:0008270">
    <property type="term" value="F:zinc ion binding"/>
    <property type="evidence" value="ECO:0007669"/>
    <property type="project" value="UniProtKB-KW"/>
</dbReference>
<evidence type="ECO:0000313" key="3">
    <source>
        <dbReference type="EMBL" id="KNC83677.1"/>
    </source>
</evidence>
<keyword evidence="1" id="KW-0862">Zinc</keyword>
<gene>
    <name evidence="3" type="ORF">SARC_04075</name>
</gene>
<protein>
    <recommendedName>
        <fullName evidence="2">RING-type domain-containing protein</fullName>
    </recommendedName>
</protein>
<evidence type="ECO:0000313" key="4">
    <source>
        <dbReference type="Proteomes" id="UP000054560"/>
    </source>
</evidence>
<dbReference type="SUPFAM" id="SSF57850">
    <property type="entry name" value="RING/U-box"/>
    <property type="match status" value="1"/>
</dbReference>
<evidence type="ECO:0000256" key="1">
    <source>
        <dbReference type="PROSITE-ProRule" id="PRU00175"/>
    </source>
</evidence>
<dbReference type="InterPro" id="IPR013083">
    <property type="entry name" value="Znf_RING/FYVE/PHD"/>
</dbReference>
<accession>A0A0L0G3J3</accession>
<organism evidence="3 4">
    <name type="scientific">Sphaeroforma arctica JP610</name>
    <dbReference type="NCBI Taxonomy" id="667725"/>
    <lineage>
        <taxon>Eukaryota</taxon>
        <taxon>Ichthyosporea</taxon>
        <taxon>Ichthyophonida</taxon>
        <taxon>Sphaeroforma</taxon>
    </lineage>
</organism>
<sequence length="360" mass="39424">MIAGTGIPRTGIDYLVNGSELCDRIFTCGVCVQVSETVTTTTCCSFTLCEDCVEQLVRNQCPNCRARRVKLAPNPIAKHMLQLFEYACEGCDTTLNPVTGISHRCSTQADPTGCLQLVHTPERKRPAILKIQYSPGSGESVQPPTNPIVAQYATVVPRDSVNKALYNDDNVNCTISYTPDVATRIAVSSSETTTVAATRSNQAPYVNDQVPSTQQVHISRHGRIADTTGVNVHRGYQIAGTTRTKVHLRNTCSVLTNKSVDKVPVSRTTDLCLLCISQYRTASQTLLDRSGVRNCRPRADVSHHHTAPAVQNQVGVGYQIANIGNRRTKVHTKSSCRYLTNKSIVQVSVDPETDLCRFCR</sequence>
<keyword evidence="1" id="KW-0863">Zinc-finger</keyword>
<dbReference type="RefSeq" id="XP_014157579.1">
    <property type="nucleotide sequence ID" value="XM_014302104.1"/>
</dbReference>
<dbReference type="InterPro" id="IPR001841">
    <property type="entry name" value="Znf_RING"/>
</dbReference>
<evidence type="ECO:0000259" key="2">
    <source>
        <dbReference type="PROSITE" id="PS50089"/>
    </source>
</evidence>
<feature type="domain" description="RING-type" evidence="2">
    <location>
        <begin position="28"/>
        <end position="65"/>
    </location>
</feature>
<dbReference type="EMBL" id="KQ241816">
    <property type="protein sequence ID" value="KNC83677.1"/>
    <property type="molecule type" value="Genomic_DNA"/>
</dbReference>
<name>A0A0L0G3J3_9EUKA</name>
<keyword evidence="1" id="KW-0479">Metal-binding</keyword>
<dbReference type="AlphaFoldDB" id="A0A0L0G3J3"/>
<dbReference type="Gene3D" id="3.30.40.10">
    <property type="entry name" value="Zinc/RING finger domain, C3HC4 (zinc finger)"/>
    <property type="match status" value="1"/>
</dbReference>
<proteinExistence type="predicted"/>
<reference evidence="3 4" key="1">
    <citation type="submission" date="2011-02" db="EMBL/GenBank/DDBJ databases">
        <title>The Genome Sequence of Sphaeroforma arctica JP610.</title>
        <authorList>
            <consortium name="The Broad Institute Genome Sequencing Platform"/>
            <person name="Russ C."/>
            <person name="Cuomo C."/>
            <person name="Young S.K."/>
            <person name="Zeng Q."/>
            <person name="Gargeya S."/>
            <person name="Alvarado L."/>
            <person name="Berlin A."/>
            <person name="Chapman S.B."/>
            <person name="Chen Z."/>
            <person name="Freedman E."/>
            <person name="Gellesch M."/>
            <person name="Goldberg J."/>
            <person name="Griggs A."/>
            <person name="Gujja S."/>
            <person name="Heilman E."/>
            <person name="Heiman D."/>
            <person name="Howarth C."/>
            <person name="Mehta T."/>
            <person name="Neiman D."/>
            <person name="Pearson M."/>
            <person name="Roberts A."/>
            <person name="Saif S."/>
            <person name="Shea T."/>
            <person name="Shenoy N."/>
            <person name="Sisk P."/>
            <person name="Stolte C."/>
            <person name="Sykes S."/>
            <person name="White J."/>
            <person name="Yandava C."/>
            <person name="Burger G."/>
            <person name="Gray M.W."/>
            <person name="Holland P.W.H."/>
            <person name="King N."/>
            <person name="Lang F.B.F."/>
            <person name="Roger A.J."/>
            <person name="Ruiz-Trillo I."/>
            <person name="Haas B."/>
            <person name="Nusbaum C."/>
            <person name="Birren B."/>
        </authorList>
    </citation>
    <scope>NUCLEOTIDE SEQUENCE [LARGE SCALE GENOMIC DNA]</scope>
    <source>
        <strain evidence="3 4">JP610</strain>
    </source>
</reference>
<dbReference type="PROSITE" id="PS50089">
    <property type="entry name" value="ZF_RING_2"/>
    <property type="match status" value="1"/>
</dbReference>